<feature type="transmembrane region" description="Helical" evidence="7">
    <location>
        <begin position="168"/>
        <end position="186"/>
    </location>
</feature>
<evidence type="ECO:0000256" key="6">
    <source>
        <dbReference type="ARBA" id="ARBA00023136"/>
    </source>
</evidence>
<evidence type="ECO:0000256" key="5">
    <source>
        <dbReference type="ARBA" id="ARBA00022989"/>
    </source>
</evidence>
<feature type="transmembrane region" description="Helical" evidence="7">
    <location>
        <begin position="376"/>
        <end position="399"/>
    </location>
</feature>
<keyword evidence="3" id="KW-1003">Cell membrane</keyword>
<dbReference type="PANTHER" id="PTHR23517">
    <property type="entry name" value="RESISTANCE PROTEIN MDTM, PUTATIVE-RELATED-RELATED"/>
    <property type="match status" value="1"/>
</dbReference>
<feature type="transmembrane region" description="Helical" evidence="7">
    <location>
        <begin position="12"/>
        <end position="31"/>
    </location>
</feature>
<feature type="domain" description="Major facilitator superfamily (MFS) profile" evidence="8">
    <location>
        <begin position="1"/>
        <end position="400"/>
    </location>
</feature>
<dbReference type="GO" id="GO:0005886">
    <property type="term" value="C:plasma membrane"/>
    <property type="evidence" value="ECO:0007669"/>
    <property type="project" value="UniProtKB-SubCell"/>
</dbReference>
<comment type="subcellular location">
    <subcellularLocation>
        <location evidence="1">Cell membrane</location>
        <topology evidence="1">Multi-pass membrane protein</topology>
    </subcellularLocation>
</comment>
<dbReference type="Gene3D" id="1.20.1250.20">
    <property type="entry name" value="MFS general substrate transporter like domains"/>
    <property type="match status" value="2"/>
</dbReference>
<evidence type="ECO:0000256" key="4">
    <source>
        <dbReference type="ARBA" id="ARBA00022692"/>
    </source>
</evidence>
<feature type="transmembrane region" description="Helical" evidence="7">
    <location>
        <begin position="289"/>
        <end position="322"/>
    </location>
</feature>
<dbReference type="InterPro" id="IPR020846">
    <property type="entry name" value="MFS_dom"/>
</dbReference>
<dbReference type="InterPro" id="IPR036259">
    <property type="entry name" value="MFS_trans_sf"/>
</dbReference>
<feature type="transmembrane region" description="Helical" evidence="7">
    <location>
        <begin position="51"/>
        <end position="69"/>
    </location>
</feature>
<organism evidence="9 10">
    <name type="scientific">Salinirubrum litoreum</name>
    <dbReference type="NCBI Taxonomy" id="1126234"/>
    <lineage>
        <taxon>Archaea</taxon>
        <taxon>Methanobacteriati</taxon>
        <taxon>Methanobacteriota</taxon>
        <taxon>Stenosarchaea group</taxon>
        <taxon>Halobacteria</taxon>
        <taxon>Halobacteriales</taxon>
        <taxon>Haloferacaceae</taxon>
        <taxon>Salinirubrum</taxon>
    </lineage>
</organism>
<evidence type="ECO:0000313" key="10">
    <source>
        <dbReference type="Proteomes" id="UP001596201"/>
    </source>
</evidence>
<evidence type="ECO:0000256" key="1">
    <source>
        <dbReference type="ARBA" id="ARBA00004651"/>
    </source>
</evidence>
<dbReference type="RefSeq" id="WP_227230050.1">
    <property type="nucleotide sequence ID" value="NZ_JAJCVJ010000002.1"/>
</dbReference>
<keyword evidence="10" id="KW-1185">Reference proteome</keyword>
<keyword evidence="2" id="KW-0813">Transport</keyword>
<feature type="transmembrane region" description="Helical" evidence="7">
    <location>
        <begin position="342"/>
        <end position="369"/>
    </location>
</feature>
<dbReference type="Pfam" id="PF07690">
    <property type="entry name" value="MFS_1"/>
    <property type="match status" value="1"/>
</dbReference>
<comment type="caution">
    <text evidence="9">The sequence shown here is derived from an EMBL/GenBank/DDBJ whole genome shotgun (WGS) entry which is preliminary data.</text>
</comment>
<evidence type="ECO:0000256" key="3">
    <source>
        <dbReference type="ARBA" id="ARBA00022475"/>
    </source>
</evidence>
<evidence type="ECO:0000256" key="7">
    <source>
        <dbReference type="SAM" id="Phobius"/>
    </source>
</evidence>
<name>A0ABD5RDC4_9EURY</name>
<gene>
    <name evidence="9" type="ORF">ACFPJ5_12760</name>
</gene>
<feature type="transmembrane region" description="Helical" evidence="7">
    <location>
        <begin position="106"/>
        <end position="129"/>
    </location>
</feature>
<keyword evidence="6 7" id="KW-0472">Membrane</keyword>
<accession>A0ABD5RDC4</accession>
<dbReference type="InterPro" id="IPR011701">
    <property type="entry name" value="MFS"/>
</dbReference>
<dbReference type="SUPFAM" id="SSF103473">
    <property type="entry name" value="MFS general substrate transporter"/>
    <property type="match status" value="1"/>
</dbReference>
<feature type="transmembrane region" description="Helical" evidence="7">
    <location>
        <begin position="258"/>
        <end position="277"/>
    </location>
</feature>
<dbReference type="EMBL" id="JBHSKX010000002">
    <property type="protein sequence ID" value="MFC5367803.1"/>
    <property type="molecule type" value="Genomic_DNA"/>
</dbReference>
<feature type="transmembrane region" description="Helical" evidence="7">
    <location>
        <begin position="141"/>
        <end position="162"/>
    </location>
</feature>
<sequence length="402" mass="41546">MLGGRSRRATDFVGYEPMVVTGGIWLIAKLLRYAFPALFPTFQTQLGVPNTLLGVAYAVMMLLYSLMQFPSGALADRLDDVRVVAVGALLAVAGAAVFLLPASVPLLLVGMVLVGLGTGVHKTVSVRLLTRLYPDRTGRALGVFDTFGTVGGVVAPAAVVAALSLGDWRTVFVACGVIGLGLVLALRTRVPRRAGRDERLRDAVGELSIRSYLGPFRERRFQLFVLVTLTFAFAYNGVVAFLPLYLVEAGNLTETTGSLLYSVLFAASVVQVVSGGLSDRFGRLTLSVGVLSLAAVALVGLVALTGAGVLALGAAVVVFGLGSHGFRPIRGAYLSAEFPEDVAGGGLGLVRTLLMGVGAVAPAVVGFVADTLGFRAGFTLLAVSMALSALFAGATVAVAGRG</sequence>
<protein>
    <submittedName>
        <fullName evidence="9">MFS transporter</fullName>
    </submittedName>
</protein>
<keyword evidence="4 7" id="KW-0812">Transmembrane</keyword>
<feature type="transmembrane region" description="Helical" evidence="7">
    <location>
        <begin position="81"/>
        <end position="100"/>
    </location>
</feature>
<feature type="transmembrane region" description="Helical" evidence="7">
    <location>
        <begin position="223"/>
        <end position="246"/>
    </location>
</feature>
<dbReference type="PROSITE" id="PS50850">
    <property type="entry name" value="MFS"/>
    <property type="match status" value="1"/>
</dbReference>
<evidence type="ECO:0000256" key="2">
    <source>
        <dbReference type="ARBA" id="ARBA00022448"/>
    </source>
</evidence>
<evidence type="ECO:0000313" key="9">
    <source>
        <dbReference type="EMBL" id="MFC5367803.1"/>
    </source>
</evidence>
<dbReference type="Proteomes" id="UP001596201">
    <property type="component" value="Unassembled WGS sequence"/>
</dbReference>
<reference evidence="9 10" key="1">
    <citation type="journal article" date="2019" name="Int. J. Syst. Evol. Microbiol.">
        <title>The Global Catalogue of Microorganisms (GCM) 10K type strain sequencing project: providing services to taxonomists for standard genome sequencing and annotation.</title>
        <authorList>
            <consortium name="The Broad Institute Genomics Platform"/>
            <consortium name="The Broad Institute Genome Sequencing Center for Infectious Disease"/>
            <person name="Wu L."/>
            <person name="Ma J."/>
        </authorList>
    </citation>
    <scope>NUCLEOTIDE SEQUENCE [LARGE SCALE GENOMIC DNA]</scope>
    <source>
        <strain evidence="9 10">CGMCC 1.12237</strain>
    </source>
</reference>
<proteinExistence type="predicted"/>
<dbReference type="AlphaFoldDB" id="A0ABD5RDC4"/>
<dbReference type="InterPro" id="IPR050171">
    <property type="entry name" value="MFS_Transporters"/>
</dbReference>
<keyword evidence="5 7" id="KW-1133">Transmembrane helix</keyword>
<dbReference type="PANTHER" id="PTHR23517:SF3">
    <property type="entry name" value="INTEGRAL MEMBRANE TRANSPORT PROTEIN"/>
    <property type="match status" value="1"/>
</dbReference>
<evidence type="ECO:0000259" key="8">
    <source>
        <dbReference type="PROSITE" id="PS50850"/>
    </source>
</evidence>